<dbReference type="Proteomes" id="UP001501020">
    <property type="component" value="Unassembled WGS sequence"/>
</dbReference>
<evidence type="ECO:0000313" key="1">
    <source>
        <dbReference type="EMBL" id="GAA2148963.1"/>
    </source>
</evidence>
<dbReference type="EMBL" id="BAAAMR010000050">
    <property type="protein sequence ID" value="GAA2148963.1"/>
    <property type="molecule type" value="Genomic_DNA"/>
</dbReference>
<organism evidence="1 2">
    <name type="scientific">Actinomadura napierensis</name>
    <dbReference type="NCBI Taxonomy" id="267854"/>
    <lineage>
        <taxon>Bacteria</taxon>
        <taxon>Bacillati</taxon>
        <taxon>Actinomycetota</taxon>
        <taxon>Actinomycetes</taxon>
        <taxon>Streptosporangiales</taxon>
        <taxon>Thermomonosporaceae</taxon>
        <taxon>Actinomadura</taxon>
    </lineage>
</organism>
<sequence length="142" mass="15688">MDCLSCCQSGNKQSLGRYPFWWLAPALWLAWLRLPRHSEDYSVNGTREDDIMILSKLAHRLEPTGLRARLVFDAEPVNLHLANPYYVTQSGKELLFGNLHVLRGLGAHELLRWSAGDILGPVSDLDGAVAKIHTSLAIGAAA</sequence>
<accession>A0ABN2ZWH7</accession>
<protein>
    <submittedName>
        <fullName evidence="1">Uncharacterized protein</fullName>
    </submittedName>
</protein>
<comment type="caution">
    <text evidence="1">The sequence shown here is derived from an EMBL/GenBank/DDBJ whole genome shotgun (WGS) entry which is preliminary data.</text>
</comment>
<name>A0ABN2ZWH7_9ACTN</name>
<keyword evidence="2" id="KW-1185">Reference proteome</keyword>
<proteinExistence type="predicted"/>
<reference evidence="1 2" key="1">
    <citation type="journal article" date="2019" name="Int. J. Syst. Evol. Microbiol.">
        <title>The Global Catalogue of Microorganisms (GCM) 10K type strain sequencing project: providing services to taxonomists for standard genome sequencing and annotation.</title>
        <authorList>
            <consortium name="The Broad Institute Genomics Platform"/>
            <consortium name="The Broad Institute Genome Sequencing Center for Infectious Disease"/>
            <person name="Wu L."/>
            <person name="Ma J."/>
        </authorList>
    </citation>
    <scope>NUCLEOTIDE SEQUENCE [LARGE SCALE GENOMIC DNA]</scope>
    <source>
        <strain evidence="1 2">JCM 13850</strain>
    </source>
</reference>
<evidence type="ECO:0000313" key="2">
    <source>
        <dbReference type="Proteomes" id="UP001501020"/>
    </source>
</evidence>
<gene>
    <name evidence="1" type="ORF">GCM10009727_52180</name>
</gene>